<organism evidence="2 3">
    <name type="scientific">Aaosphaeria arxii CBS 175.79</name>
    <dbReference type="NCBI Taxonomy" id="1450172"/>
    <lineage>
        <taxon>Eukaryota</taxon>
        <taxon>Fungi</taxon>
        <taxon>Dikarya</taxon>
        <taxon>Ascomycota</taxon>
        <taxon>Pezizomycotina</taxon>
        <taxon>Dothideomycetes</taxon>
        <taxon>Pleosporomycetidae</taxon>
        <taxon>Pleosporales</taxon>
        <taxon>Pleosporales incertae sedis</taxon>
        <taxon>Aaosphaeria</taxon>
    </lineage>
</organism>
<dbReference type="Proteomes" id="UP000799778">
    <property type="component" value="Unassembled WGS sequence"/>
</dbReference>
<protein>
    <submittedName>
        <fullName evidence="2">Uncharacterized protein</fullName>
    </submittedName>
</protein>
<name>A0A6A5X9X4_9PLEO</name>
<feature type="region of interest" description="Disordered" evidence="1">
    <location>
        <begin position="52"/>
        <end position="73"/>
    </location>
</feature>
<dbReference type="RefSeq" id="XP_033378048.1">
    <property type="nucleotide sequence ID" value="XM_033534664.1"/>
</dbReference>
<evidence type="ECO:0000313" key="2">
    <source>
        <dbReference type="EMBL" id="KAF2009709.1"/>
    </source>
</evidence>
<gene>
    <name evidence="2" type="ORF">BU24DRAFT_81199</name>
</gene>
<evidence type="ECO:0000313" key="3">
    <source>
        <dbReference type="Proteomes" id="UP000799778"/>
    </source>
</evidence>
<accession>A0A6A5X9X4</accession>
<sequence length="73" mass="7903">MGNVQLAYLDSAFTALLAGSAALSYRHDTRHGYSDCRCGCGCDRTRLLQEVEKGNTRDEGKGPWPANARSLGL</sequence>
<keyword evidence="3" id="KW-1185">Reference proteome</keyword>
<feature type="compositionally biased region" description="Basic and acidic residues" evidence="1">
    <location>
        <begin position="52"/>
        <end position="61"/>
    </location>
</feature>
<reference evidence="2" key="1">
    <citation type="journal article" date="2020" name="Stud. Mycol.">
        <title>101 Dothideomycetes genomes: a test case for predicting lifestyles and emergence of pathogens.</title>
        <authorList>
            <person name="Haridas S."/>
            <person name="Albert R."/>
            <person name="Binder M."/>
            <person name="Bloem J."/>
            <person name="Labutti K."/>
            <person name="Salamov A."/>
            <person name="Andreopoulos B."/>
            <person name="Baker S."/>
            <person name="Barry K."/>
            <person name="Bills G."/>
            <person name="Bluhm B."/>
            <person name="Cannon C."/>
            <person name="Castanera R."/>
            <person name="Culley D."/>
            <person name="Daum C."/>
            <person name="Ezra D."/>
            <person name="Gonzalez J."/>
            <person name="Henrissat B."/>
            <person name="Kuo A."/>
            <person name="Liang C."/>
            <person name="Lipzen A."/>
            <person name="Lutzoni F."/>
            <person name="Magnuson J."/>
            <person name="Mondo S."/>
            <person name="Nolan M."/>
            <person name="Ohm R."/>
            <person name="Pangilinan J."/>
            <person name="Park H.-J."/>
            <person name="Ramirez L."/>
            <person name="Alfaro M."/>
            <person name="Sun H."/>
            <person name="Tritt A."/>
            <person name="Yoshinaga Y."/>
            <person name="Zwiers L.-H."/>
            <person name="Turgeon B."/>
            <person name="Goodwin S."/>
            <person name="Spatafora J."/>
            <person name="Crous P."/>
            <person name="Grigoriev I."/>
        </authorList>
    </citation>
    <scope>NUCLEOTIDE SEQUENCE</scope>
    <source>
        <strain evidence="2">CBS 175.79</strain>
    </source>
</reference>
<dbReference type="EMBL" id="ML978078">
    <property type="protein sequence ID" value="KAF2009709.1"/>
    <property type="molecule type" value="Genomic_DNA"/>
</dbReference>
<dbReference type="GeneID" id="54292061"/>
<evidence type="ECO:0000256" key="1">
    <source>
        <dbReference type="SAM" id="MobiDB-lite"/>
    </source>
</evidence>
<proteinExistence type="predicted"/>
<dbReference type="AlphaFoldDB" id="A0A6A5X9X4"/>